<name>A0A0F9BNC7_9ZZZZ</name>
<proteinExistence type="predicted"/>
<accession>A0A0F9BNC7</accession>
<sequence>MEEKGSRDMSAEPATTTNYVHVDTNGSILDIGIRLGGLRAAMEYWNTFSMREWVGDEGIEMWLDDCLEAWMEYNALMAPLQMYTITSGGTSTGELWSPVGTTG</sequence>
<gene>
    <name evidence="1" type="ORF">LCGC14_2425860</name>
</gene>
<dbReference type="AlphaFoldDB" id="A0A0F9BNC7"/>
<reference evidence="1" key="1">
    <citation type="journal article" date="2015" name="Nature">
        <title>Complex archaea that bridge the gap between prokaryotes and eukaryotes.</title>
        <authorList>
            <person name="Spang A."/>
            <person name="Saw J.H."/>
            <person name="Jorgensen S.L."/>
            <person name="Zaremba-Niedzwiedzka K."/>
            <person name="Martijn J."/>
            <person name="Lind A.E."/>
            <person name="van Eijk R."/>
            <person name="Schleper C."/>
            <person name="Guy L."/>
            <person name="Ettema T.J."/>
        </authorList>
    </citation>
    <scope>NUCLEOTIDE SEQUENCE</scope>
</reference>
<evidence type="ECO:0000313" key="1">
    <source>
        <dbReference type="EMBL" id="KKL23394.1"/>
    </source>
</evidence>
<dbReference type="EMBL" id="LAZR01036993">
    <property type="protein sequence ID" value="KKL23394.1"/>
    <property type="molecule type" value="Genomic_DNA"/>
</dbReference>
<organism evidence="1">
    <name type="scientific">marine sediment metagenome</name>
    <dbReference type="NCBI Taxonomy" id="412755"/>
    <lineage>
        <taxon>unclassified sequences</taxon>
        <taxon>metagenomes</taxon>
        <taxon>ecological metagenomes</taxon>
    </lineage>
</organism>
<protein>
    <submittedName>
        <fullName evidence="1">Uncharacterized protein</fullName>
    </submittedName>
</protein>
<comment type="caution">
    <text evidence="1">The sequence shown here is derived from an EMBL/GenBank/DDBJ whole genome shotgun (WGS) entry which is preliminary data.</text>
</comment>